<evidence type="ECO:0000313" key="15">
    <source>
        <dbReference type="Proteomes" id="UP000243975"/>
    </source>
</evidence>
<dbReference type="OMA" id="AESTWNF"/>
<evidence type="ECO:0000256" key="1">
    <source>
        <dbReference type="ARBA" id="ARBA00002327"/>
    </source>
</evidence>
<evidence type="ECO:0000256" key="3">
    <source>
        <dbReference type="ARBA" id="ARBA00004441"/>
    </source>
</evidence>
<feature type="non-terminal residue" evidence="14">
    <location>
        <position position="259"/>
    </location>
</feature>
<keyword evidence="6" id="KW-1134">Transmembrane beta strand</keyword>
<evidence type="ECO:0000256" key="4">
    <source>
        <dbReference type="ARBA" id="ARBA00011593"/>
    </source>
</evidence>
<dbReference type="GO" id="GO:0009707">
    <property type="term" value="C:chloroplast outer membrane"/>
    <property type="evidence" value="ECO:0007669"/>
    <property type="project" value="UniProtKB-SubCell"/>
</dbReference>
<dbReference type="GO" id="GO:0046930">
    <property type="term" value="C:pore complex"/>
    <property type="evidence" value="ECO:0007669"/>
    <property type="project" value="UniProtKB-KW"/>
</dbReference>
<proteinExistence type="predicted"/>
<evidence type="ECO:0000256" key="13">
    <source>
        <dbReference type="ARBA" id="ARBA00023136"/>
    </source>
</evidence>
<comment type="caution">
    <text evidence="14">The sequence shown here is derived from an EMBL/GenBank/DDBJ whole genome shotgun (WGS) entry which is preliminary data.</text>
</comment>
<keyword evidence="13" id="KW-0472">Membrane</keyword>
<evidence type="ECO:0000256" key="5">
    <source>
        <dbReference type="ARBA" id="ARBA00022448"/>
    </source>
</evidence>
<keyword evidence="10" id="KW-1002">Plastid outer membrane</keyword>
<comment type="subcellular location">
    <subcellularLocation>
        <location evidence="2">Plastid</location>
        <location evidence="2">Chloroplast outer membrane</location>
        <topology evidence="2">Multi-pass membrane protein</topology>
    </subcellularLocation>
    <subcellularLocation>
        <location evidence="3">Plastid</location>
        <location evidence="3">Etioplast membrane</location>
        <topology evidence="3">Multi-pass membrane protein</topology>
    </subcellularLocation>
</comment>
<evidence type="ECO:0000256" key="9">
    <source>
        <dbReference type="ARBA" id="ARBA00022692"/>
    </source>
</evidence>
<organism evidence="14 15">
    <name type="scientific">Cynara cardunculus var. scolymus</name>
    <name type="common">Globe artichoke</name>
    <name type="synonym">Cynara scolymus</name>
    <dbReference type="NCBI Taxonomy" id="59895"/>
    <lineage>
        <taxon>Eukaryota</taxon>
        <taxon>Viridiplantae</taxon>
        <taxon>Streptophyta</taxon>
        <taxon>Embryophyta</taxon>
        <taxon>Tracheophyta</taxon>
        <taxon>Spermatophyta</taxon>
        <taxon>Magnoliopsida</taxon>
        <taxon>eudicotyledons</taxon>
        <taxon>Gunneridae</taxon>
        <taxon>Pentapetalae</taxon>
        <taxon>asterids</taxon>
        <taxon>campanulids</taxon>
        <taxon>Asterales</taxon>
        <taxon>Asteraceae</taxon>
        <taxon>Carduoideae</taxon>
        <taxon>Cardueae</taxon>
        <taxon>Carduinae</taxon>
        <taxon>Cynara</taxon>
    </lineage>
</organism>
<name>A0A103XWY5_CYNCS</name>
<comment type="function">
    <text evidence="1">High-conductance voltage-dependent solute channel with a slight selectivity for cations transporting triosephosphates, dicarboxylic acids, ATP, inorganic phosphate (Pi), sugars, and positively or negatively charged amino acids.</text>
</comment>
<evidence type="ECO:0000256" key="11">
    <source>
        <dbReference type="ARBA" id="ARBA00023065"/>
    </source>
</evidence>
<reference evidence="14 15" key="1">
    <citation type="journal article" date="2016" name="Sci. Rep.">
        <title>The genome sequence of the outbreeding globe artichoke constructed de novo incorporating a phase-aware low-pass sequencing strategy of F1 progeny.</title>
        <authorList>
            <person name="Scaglione D."/>
            <person name="Reyes-Chin-Wo S."/>
            <person name="Acquadro A."/>
            <person name="Froenicke L."/>
            <person name="Portis E."/>
            <person name="Beitel C."/>
            <person name="Tirone M."/>
            <person name="Mauro R."/>
            <person name="Lo Monaco A."/>
            <person name="Mauromicale G."/>
            <person name="Faccioli P."/>
            <person name="Cattivelli L."/>
            <person name="Rieseberg L."/>
            <person name="Michelmore R."/>
            <person name="Lanteri S."/>
        </authorList>
    </citation>
    <scope>NUCLEOTIDE SEQUENCE [LARGE SCALE GENOMIC DNA]</scope>
    <source>
        <strain evidence="14">2C</strain>
    </source>
</reference>
<dbReference type="PANTHER" id="PTHR35284">
    <property type="entry name" value="OUTER ENVELOPE PORE PROTEIN 24A, CHLOROPLASTIC-RELATED"/>
    <property type="match status" value="1"/>
</dbReference>
<dbReference type="Proteomes" id="UP000243975">
    <property type="component" value="Unassembled WGS sequence"/>
</dbReference>
<evidence type="ECO:0000256" key="6">
    <source>
        <dbReference type="ARBA" id="ARBA00022452"/>
    </source>
</evidence>
<evidence type="ECO:0000256" key="12">
    <source>
        <dbReference type="ARBA" id="ARBA00023114"/>
    </source>
</evidence>
<gene>
    <name evidence="14" type="ORF">Ccrd_023381</name>
</gene>
<dbReference type="STRING" id="59895.A0A103XWY5"/>
<keyword evidence="7" id="KW-0150">Chloroplast</keyword>
<evidence type="ECO:0000256" key="10">
    <source>
        <dbReference type="ARBA" id="ARBA00022805"/>
    </source>
</evidence>
<evidence type="ECO:0000256" key="8">
    <source>
        <dbReference type="ARBA" id="ARBA00022640"/>
    </source>
</evidence>
<keyword evidence="8" id="KW-0934">Plastid</keyword>
<dbReference type="Gramene" id="KVH98399">
    <property type="protein sequence ID" value="KVH98399"/>
    <property type="gene ID" value="Ccrd_023381"/>
</dbReference>
<dbReference type="GO" id="GO:0022843">
    <property type="term" value="F:voltage-gated monoatomic cation channel activity"/>
    <property type="evidence" value="ECO:0007669"/>
    <property type="project" value="InterPro"/>
</dbReference>
<dbReference type="AlphaFoldDB" id="A0A103XWY5"/>
<dbReference type="InterPro" id="IPR034626">
    <property type="entry name" value="OEP24"/>
</dbReference>
<keyword evidence="9" id="KW-0812">Transmembrane</keyword>
<comment type="subunit">
    <text evidence="4">Homooligomers form large rather nonselective pores in plastidial outer membranes.</text>
</comment>
<keyword evidence="5" id="KW-0813">Transport</keyword>
<keyword evidence="15" id="KW-1185">Reference proteome</keyword>
<dbReference type="PANTHER" id="PTHR35284:SF1">
    <property type="entry name" value="OUTER ENVELOPE PORE PROTEIN 24A, CHLOROPLASTIC-RELATED"/>
    <property type="match status" value="1"/>
</dbReference>
<dbReference type="GO" id="GO:0015288">
    <property type="term" value="F:porin activity"/>
    <property type="evidence" value="ECO:0007669"/>
    <property type="project" value="UniProtKB-KW"/>
</dbReference>
<dbReference type="GO" id="GO:0034426">
    <property type="term" value="C:etioplast membrane"/>
    <property type="evidence" value="ECO:0007669"/>
    <property type="project" value="UniProtKB-SubCell"/>
</dbReference>
<evidence type="ECO:0000313" key="14">
    <source>
        <dbReference type="EMBL" id="KVH98399.1"/>
    </source>
</evidence>
<dbReference type="GO" id="GO:0034765">
    <property type="term" value="P:regulation of monoatomic ion transmembrane transport"/>
    <property type="evidence" value="ECO:0007669"/>
    <property type="project" value="InterPro"/>
</dbReference>
<evidence type="ECO:0000256" key="2">
    <source>
        <dbReference type="ARBA" id="ARBA00004396"/>
    </source>
</evidence>
<evidence type="ECO:0008006" key="16">
    <source>
        <dbReference type="Google" id="ProtNLM"/>
    </source>
</evidence>
<evidence type="ECO:0000256" key="7">
    <source>
        <dbReference type="ARBA" id="ARBA00022528"/>
    </source>
</evidence>
<keyword evidence="11" id="KW-0406">Ion transport</keyword>
<keyword evidence="12" id="KW-0626">Porin</keyword>
<protein>
    <recommendedName>
        <fullName evidence="16">Outer envelope pore protein 24, chloroplastic</fullName>
    </recommendedName>
</protein>
<sequence>RKKKNVFHQTPTKYWSEKPITRPTALLQGIQIFLAKLKATTPAPEMKASFKAKYDADKATAASAVTLAFNAGDVKLRASMTDATVVNGPSLNGLALAVEKPGSFTIDYNVPKKDFRFMFMNTIRISDKPLNMVYSHSRGDQRTVLDGTLVIDSANKVSANHVLGSGNCKLKYTYVHGGVTTFEPSYDLAKDSWDFAVSRKLYEDHVLKAVYQTSNQNLQLDWSTRSKMIGSYKVSAQFNVEDGLKVPRLTAESSWDIEL</sequence>
<dbReference type="EMBL" id="LEKV01003799">
    <property type="protein sequence ID" value="KVH98399.1"/>
    <property type="molecule type" value="Genomic_DNA"/>
</dbReference>
<accession>A0A103XWY5</accession>